<protein>
    <submittedName>
        <fullName evidence="1">Uncharacterized protein</fullName>
    </submittedName>
</protein>
<evidence type="ECO:0000313" key="2">
    <source>
        <dbReference type="Proteomes" id="UP001064048"/>
    </source>
</evidence>
<comment type="caution">
    <text evidence="1">The sequence shown here is derived from an EMBL/GenBank/DDBJ whole genome shotgun (WGS) entry which is preliminary data.</text>
</comment>
<proteinExistence type="predicted"/>
<sequence length="371" mass="41929">MAVAVGPQQSRTFGKTIIAKKNAPQEAWQKGNTHRERARVVRGPATGVFAWRHMDAFTQNAGAGRVLRGPAPVARRHKQRAGRAQIFEQFGYMVLHTVSVPSWDGVVAKRDTLEDMMEDFKRNGFDSPYNPEEDKMSRQSGELLGMGPSSVYLRQKSWPEPEATPAVRLPRPKSEWITPTSLDYFTPAKKFCDDFGITTTPMSQLGKISAEQVRVLNSLPNAVLYGLLRDLEQDRNEARAKNMRGSEAQECRFCKNNGERESYYRSHVLKDINGRVSCPVLRKFVCKRCGARGDRAHTIKYCPLSTDEERFKSSAMMRSVRLASGRRRADALAHEPDYFMFGDTTPSVLRDLGHCAPLDPLWADLEQKLTF</sequence>
<gene>
    <name evidence="1" type="ORF">MSG28_003419</name>
</gene>
<dbReference type="Proteomes" id="UP001064048">
    <property type="component" value="Chromosome 5"/>
</dbReference>
<evidence type="ECO:0000313" key="1">
    <source>
        <dbReference type="EMBL" id="KAI8434959.1"/>
    </source>
</evidence>
<reference evidence="1 2" key="1">
    <citation type="journal article" date="2022" name="Genome Biol. Evol.">
        <title>The Spruce Budworm Genome: Reconstructing the Evolutionary History of Antifreeze Proteins.</title>
        <authorList>
            <person name="Beliveau C."/>
            <person name="Gagne P."/>
            <person name="Picq S."/>
            <person name="Vernygora O."/>
            <person name="Keeling C.I."/>
            <person name="Pinkney K."/>
            <person name="Doucet D."/>
            <person name="Wen F."/>
            <person name="Johnston J.S."/>
            <person name="Maaroufi H."/>
            <person name="Boyle B."/>
            <person name="Laroche J."/>
            <person name="Dewar K."/>
            <person name="Juretic N."/>
            <person name="Blackburn G."/>
            <person name="Nisole A."/>
            <person name="Brunet B."/>
            <person name="Brandao M."/>
            <person name="Lumley L."/>
            <person name="Duan J."/>
            <person name="Quan G."/>
            <person name="Lucarotti C.J."/>
            <person name="Roe A.D."/>
            <person name="Sperling F.A.H."/>
            <person name="Levesque R.C."/>
            <person name="Cusson M."/>
        </authorList>
    </citation>
    <scope>NUCLEOTIDE SEQUENCE [LARGE SCALE GENOMIC DNA]</scope>
    <source>
        <strain evidence="1">Glfc:IPQL:Cfum</strain>
    </source>
</reference>
<dbReference type="EMBL" id="CM046105">
    <property type="protein sequence ID" value="KAI8434959.1"/>
    <property type="molecule type" value="Genomic_DNA"/>
</dbReference>
<keyword evidence="2" id="KW-1185">Reference proteome</keyword>
<name>A0ACC0KEP6_CHOFU</name>
<organism evidence="1 2">
    <name type="scientific">Choristoneura fumiferana</name>
    <name type="common">Spruce budworm moth</name>
    <name type="synonym">Archips fumiferana</name>
    <dbReference type="NCBI Taxonomy" id="7141"/>
    <lineage>
        <taxon>Eukaryota</taxon>
        <taxon>Metazoa</taxon>
        <taxon>Ecdysozoa</taxon>
        <taxon>Arthropoda</taxon>
        <taxon>Hexapoda</taxon>
        <taxon>Insecta</taxon>
        <taxon>Pterygota</taxon>
        <taxon>Neoptera</taxon>
        <taxon>Endopterygota</taxon>
        <taxon>Lepidoptera</taxon>
        <taxon>Glossata</taxon>
        <taxon>Ditrysia</taxon>
        <taxon>Tortricoidea</taxon>
        <taxon>Tortricidae</taxon>
        <taxon>Tortricinae</taxon>
        <taxon>Choristoneura</taxon>
    </lineage>
</organism>
<accession>A0ACC0KEP6</accession>